<dbReference type="EMBL" id="EF106972">
    <property type="protein sequence ID" value="ABK80653.1"/>
    <property type="molecule type" value="Genomic_DNA"/>
</dbReference>
<evidence type="ECO:0000259" key="2">
    <source>
        <dbReference type="SMART" id="SM00932"/>
    </source>
</evidence>
<feature type="compositionally biased region" description="Acidic residues" evidence="1">
    <location>
        <begin position="1"/>
        <end position="20"/>
    </location>
</feature>
<evidence type="ECO:0000313" key="3">
    <source>
        <dbReference type="EMBL" id="ABK80653.1"/>
    </source>
</evidence>
<dbReference type="InterPro" id="IPR034904">
    <property type="entry name" value="FSCA_dom_sf"/>
</dbReference>
<dbReference type="Pfam" id="PF01106">
    <property type="entry name" value="NifU"/>
    <property type="match status" value="1"/>
</dbReference>
<sequence>MKQEPEEPVIEESSVTEEIESSPVAEEADKTEVEPSFPDVRRVLQIPVISEGIFPEGSDEVLIKAQPSPTGDQCLFTVNRSLMTGHSWYFADFESAEGSSLAERLFSQEDVETVLVCECTVTITRKDKTLFDWGPLAKDVGTAIREAIQDGEGLIAEKIIADLPTEEEVREGIQKVIDVEVNPGVAGHGGNISLLDVRGNSVTIQMGGGCQGCSAADLTLKQGIHTSFRTAVPKVGAIFDETDHTAGLNPFFS</sequence>
<dbReference type="PANTHER" id="PTHR11178:SF51">
    <property type="entry name" value="FE_S BIOGENESIS PROTEIN NFUA"/>
    <property type="match status" value="1"/>
</dbReference>
<dbReference type="PANTHER" id="PTHR11178">
    <property type="entry name" value="IRON-SULFUR CLUSTER SCAFFOLD PROTEIN NFU-RELATED"/>
    <property type="match status" value="1"/>
</dbReference>
<dbReference type="InterPro" id="IPR001075">
    <property type="entry name" value="NIF_FeS_clus_asmbl_NifU_C"/>
</dbReference>
<organism evidence="3">
    <name type="scientific">uncultured marine Nitrospinaceae bacterium</name>
    <dbReference type="NCBI Taxonomy" id="482920"/>
    <lineage>
        <taxon>Bacteria</taxon>
        <taxon>Pseudomonadati</taxon>
        <taxon>Nitrospinota/Tectimicrobiota group</taxon>
        <taxon>Nitrospinota</taxon>
        <taxon>Nitrospinia</taxon>
        <taxon>Nitrospinales</taxon>
        <taxon>Nitrospinaceae</taxon>
        <taxon>environmental samples</taxon>
    </lineage>
</organism>
<dbReference type="SUPFAM" id="SSF110836">
    <property type="entry name" value="Hypothetical protein SAV1430"/>
    <property type="match status" value="1"/>
</dbReference>
<feature type="domain" description="Scaffold protein Nfu/NifU N-terminal" evidence="2">
    <location>
        <begin position="63"/>
        <end position="151"/>
    </location>
</feature>
<dbReference type="InterPro" id="IPR014824">
    <property type="entry name" value="Nfu/NifU_N"/>
</dbReference>
<dbReference type="SMART" id="SM00932">
    <property type="entry name" value="Nfu_N"/>
    <property type="match status" value="1"/>
</dbReference>
<evidence type="ECO:0000256" key="1">
    <source>
        <dbReference type="SAM" id="MobiDB-lite"/>
    </source>
</evidence>
<dbReference type="Gene3D" id="3.30.300.130">
    <property type="entry name" value="Fe-S cluster assembly (FSCA)"/>
    <property type="match status" value="1"/>
</dbReference>
<proteinExistence type="predicted"/>
<dbReference type="AlphaFoldDB" id="A4GJ60"/>
<feature type="region of interest" description="Disordered" evidence="1">
    <location>
        <begin position="1"/>
        <end position="36"/>
    </location>
</feature>
<name>A4GJ60_9BACT</name>
<dbReference type="Pfam" id="PF08712">
    <property type="entry name" value="Nfu_N"/>
    <property type="match status" value="1"/>
</dbReference>
<dbReference type="Gene3D" id="3.30.1370.70">
    <property type="entry name" value="Scaffold protein Nfu/NifU, N-terminal domain"/>
    <property type="match status" value="1"/>
</dbReference>
<dbReference type="GO" id="GO:0051536">
    <property type="term" value="F:iron-sulfur cluster binding"/>
    <property type="evidence" value="ECO:0007669"/>
    <property type="project" value="InterPro"/>
</dbReference>
<dbReference type="SUPFAM" id="SSF117916">
    <property type="entry name" value="Fe-S cluster assembly (FSCA) domain-like"/>
    <property type="match status" value="1"/>
</dbReference>
<protein>
    <recommendedName>
        <fullName evidence="2">Scaffold protein Nfu/NifU N-terminal domain-containing protein</fullName>
    </recommendedName>
</protein>
<dbReference type="GO" id="GO:0005506">
    <property type="term" value="F:iron ion binding"/>
    <property type="evidence" value="ECO:0007669"/>
    <property type="project" value="InterPro"/>
</dbReference>
<dbReference type="InterPro" id="IPR036498">
    <property type="entry name" value="Nfu/NifU_N_sf"/>
</dbReference>
<accession>A4GJ60</accession>
<reference evidence="3" key="1">
    <citation type="journal article" date="2007" name="Environ. Microbiol.">
        <title>Quantitative distribution of presumptive archaeal and bacterial nitrifiers in Monterey Bay and the North Pacific Subtropical Gyre.</title>
        <authorList>
            <person name="Mincer T.J."/>
            <person name="Church M.J."/>
            <person name="Taylor L.T."/>
            <person name="Preston C."/>
            <person name="Karl D.M."/>
            <person name="Delong E.F."/>
        </authorList>
    </citation>
    <scope>NUCLEOTIDE SEQUENCE</scope>
</reference>
<dbReference type="GO" id="GO:0016226">
    <property type="term" value="P:iron-sulfur cluster assembly"/>
    <property type="evidence" value="ECO:0007669"/>
    <property type="project" value="InterPro"/>
</dbReference>